<feature type="domain" description="Alpha-(1-&gt;3)-arabinofuranosyltransferase N-terminal GT-C" evidence="3">
    <location>
        <begin position="40"/>
        <end position="682"/>
    </location>
</feature>
<dbReference type="EMBL" id="VFOZ01000001">
    <property type="protein sequence ID" value="TQL98494.1"/>
    <property type="molecule type" value="Genomic_DNA"/>
</dbReference>
<reference evidence="4 5" key="1">
    <citation type="submission" date="2019-06" db="EMBL/GenBank/DDBJ databases">
        <title>Sequencing the genomes of 1000 actinobacteria strains.</title>
        <authorList>
            <person name="Klenk H.-P."/>
        </authorList>
    </citation>
    <scope>NUCLEOTIDE SEQUENCE [LARGE SCALE GENOMIC DNA]</scope>
    <source>
        <strain evidence="4 5">DSM 102200</strain>
    </source>
</reference>
<feature type="transmembrane region" description="Helical" evidence="2">
    <location>
        <begin position="241"/>
        <end position="262"/>
    </location>
</feature>
<evidence type="ECO:0000313" key="4">
    <source>
        <dbReference type="EMBL" id="TQL98494.1"/>
    </source>
</evidence>
<organism evidence="4 5">
    <name type="scientific">Actinoallomurus bryophytorum</name>
    <dbReference type="NCBI Taxonomy" id="1490222"/>
    <lineage>
        <taxon>Bacteria</taxon>
        <taxon>Bacillati</taxon>
        <taxon>Actinomycetota</taxon>
        <taxon>Actinomycetes</taxon>
        <taxon>Streptosporangiales</taxon>
        <taxon>Thermomonosporaceae</taxon>
        <taxon>Actinoallomurus</taxon>
    </lineage>
</organism>
<dbReference type="Gene3D" id="2.60.120.260">
    <property type="entry name" value="Galactose-binding domain-like"/>
    <property type="match status" value="1"/>
</dbReference>
<evidence type="ECO:0000313" key="5">
    <source>
        <dbReference type="Proteomes" id="UP000316096"/>
    </source>
</evidence>
<dbReference type="GO" id="GO:0016740">
    <property type="term" value="F:transferase activity"/>
    <property type="evidence" value="ECO:0007669"/>
    <property type="project" value="UniProtKB-KW"/>
</dbReference>
<dbReference type="Proteomes" id="UP000316096">
    <property type="component" value="Unassembled WGS sequence"/>
</dbReference>
<feature type="transmembrane region" description="Helical" evidence="2">
    <location>
        <begin position="1282"/>
        <end position="1302"/>
    </location>
</feature>
<feature type="transmembrane region" description="Helical" evidence="2">
    <location>
        <begin position="204"/>
        <end position="229"/>
    </location>
</feature>
<feature type="compositionally biased region" description="Basic and acidic residues" evidence="1">
    <location>
        <begin position="1467"/>
        <end position="1501"/>
    </location>
</feature>
<evidence type="ECO:0000256" key="1">
    <source>
        <dbReference type="SAM" id="MobiDB-lite"/>
    </source>
</evidence>
<evidence type="ECO:0000256" key="2">
    <source>
        <dbReference type="SAM" id="Phobius"/>
    </source>
</evidence>
<dbReference type="InterPro" id="IPR021798">
    <property type="entry name" value="AftD_N"/>
</dbReference>
<dbReference type="InterPro" id="IPR008979">
    <property type="entry name" value="Galactose-bd-like_sf"/>
</dbReference>
<evidence type="ECO:0000259" key="3">
    <source>
        <dbReference type="Pfam" id="PF11847"/>
    </source>
</evidence>
<accession>A0A543CN05</accession>
<feature type="transmembrane region" description="Helical" evidence="2">
    <location>
        <begin position="1309"/>
        <end position="1329"/>
    </location>
</feature>
<keyword evidence="2" id="KW-0472">Membrane</keyword>
<keyword evidence="2" id="KW-1133">Transmembrane helix</keyword>
<comment type="caution">
    <text evidence="4">The sequence shown here is derived from an EMBL/GenBank/DDBJ whole genome shotgun (WGS) entry which is preliminary data.</text>
</comment>
<dbReference type="Pfam" id="PF11847">
    <property type="entry name" value="GT-C_AftD"/>
    <property type="match status" value="1"/>
</dbReference>
<proteinExistence type="predicted"/>
<keyword evidence="4" id="KW-0808">Transferase</keyword>
<feature type="region of interest" description="Disordered" evidence="1">
    <location>
        <begin position="1366"/>
        <end position="1501"/>
    </location>
</feature>
<name>A0A543CN05_9ACTN</name>
<feature type="transmembrane region" description="Helical" evidence="2">
    <location>
        <begin position="413"/>
        <end position="434"/>
    </location>
</feature>
<dbReference type="OrthoDB" id="5242711at2"/>
<keyword evidence="5" id="KW-1185">Reference proteome</keyword>
<feature type="compositionally biased region" description="Basic and acidic residues" evidence="1">
    <location>
        <begin position="1384"/>
        <end position="1436"/>
    </location>
</feature>
<feature type="transmembrane region" description="Helical" evidence="2">
    <location>
        <begin position="382"/>
        <end position="401"/>
    </location>
</feature>
<sequence>MAAVTRTAVAARPSGGEAAADELDPRLRERLRVLLCCLCLSLLASATRPGKIVPDTKIDLPIDPVRFLGRALHLWDIEQFGQLQNQAAGYLFPMGPFYVAGHLAGIPAWIIQRFWFALLLCVAFLGVRRLAERLDLGSPGARLVGAMAYALSPHALASMGINSSEYLPLAMLPWIVLPLATVTRRGESEGRGSGRIKAAARSGLAVACCGGINATAVLAVLVVPALFVLTRPRGTARVRLLAWWGVAVAFATAWWSVPLLLLGKYAFSWLTYTEKASTTTSTTSLVNVFRGTERWVNVLTVDGSPWLPLGHVFLTETLPILATAAVAALGVAGLARRGLPQRTFLLVTLVLGVTIIVAGHTGPFATEFRHLIDGPLSPFRNLYKFDGVVRLPLALGLIHLLTPLGARRRRRTWSVAAALVALAGVAAATLGTGLSVTGDFSSVPPYWRQATAWLNGHAGDQGVITVPGSRFAEYLWGRPLDEITEPLMTTRWAERQIVPAGSAGLTRLMDAVDQRLTSGQGSSGLTQVLGRMGVRYILVRNDLKRDDLRGAWPARIHEALYSSPGITRAAAFGNVAVGTTLPDDAVGTIDQPYPPVEVFEVAGADSVVSMTGVDQALRVYGSPEAMLTMADNGLLDGRPVLLDDDDPQAPGRAAVSDSLRRVQRNFGELRGQTSPTMTADQRPGRPGDERDFMENAWDRYSTVATYTGIKDVTASSSASDIDSIAQLDDPGTLPYAAIDGNQWTQWKTGGWNGPVGQWLKVDFGRPVTPRNVTATFTQDPLLGPPPSRIEISTQNGKVEQNLAPTSTAQPLAVAPGKTTWLRVRILAIAGRPLVPAGARVGLSELHIDGVQALRHYRLPTTPGGGTAVMTRAPGRLSACMQGSVRWVCSPELARQDEEGFAFDRVFNAAVASKAKLTGTAALIDTKLIQRYMSTDPRIDVTASSVATNEPAGMARSAYDDDPATTWVPAAADTDPSLALKWGRAAVVRQVTVKRPPGASGLLKVRVEGDRGQWREGVIGPDGLLKIAPMRTTRLTLRFPFETPQVTDVKIPHIPTLRPLPGPRLSLPCGLGPKVQIDGVTVQTRASGTFADVLAGRPIRFAACRTVALRAGANELDPVAFDSYRIDSAVVDPAGGLYAAPHVQSSYVQVTRWTSQDRSVDVDTGQDSYLSVNENFNAGWRATIGGRTLHPVRLDGWRQAWVVPAGTIGTVHLTYGPDRVYRAALFSGLGLLPLLLVAGLWPVRLTPLRSRVRAGPVAARAHGRVIAVVGEVAATLVSAGVGYWAGGVAGASVAAVAAVAFAWAPRRERAWLLSPWTAAGVLFAAAAVTVAGDHVHGPHAALVTETLPDLGCLVVLARLVVALSGSPDRRGRAGCGPGGTSSPRGEPEERLLDVVVRDRRDADGQQGDHRELREEVPAEGRVADEVAPAEQDRHLPEEDAVGDAAQEPHDPVAENGAHDRIAGGGQSHRGDDEEGDHAVGDDPELRGPDGVDRGEVGRSREG</sequence>
<protein>
    <submittedName>
        <fullName evidence="4">Arabinofuranan 3-O-arabinosyltransferase</fullName>
    </submittedName>
</protein>
<keyword evidence="2" id="KW-0812">Transmembrane</keyword>
<feature type="transmembrane region" description="Helical" evidence="2">
    <location>
        <begin position="1219"/>
        <end position="1240"/>
    </location>
</feature>
<gene>
    <name evidence="4" type="ORF">FB559_4120</name>
</gene>
<dbReference type="SUPFAM" id="SSF49785">
    <property type="entry name" value="Galactose-binding domain-like"/>
    <property type="match status" value="1"/>
</dbReference>
<feature type="compositionally biased region" description="Basic and acidic residues" evidence="1">
    <location>
        <begin position="1445"/>
        <end position="1460"/>
    </location>
</feature>
<feature type="transmembrane region" description="Helical" evidence="2">
    <location>
        <begin position="344"/>
        <end position="362"/>
    </location>
</feature>